<dbReference type="Proteomes" id="UP000432464">
    <property type="component" value="Unassembled WGS sequence"/>
</dbReference>
<protein>
    <recommendedName>
        <fullName evidence="3">DUF8176 domain-containing protein</fullName>
    </recommendedName>
</protein>
<proteinExistence type="predicted"/>
<evidence type="ECO:0000313" key="5">
    <source>
        <dbReference type="Proteomes" id="UP000432464"/>
    </source>
</evidence>
<dbReference type="RefSeq" id="WP_154786187.1">
    <property type="nucleotide sequence ID" value="NZ_WMBB01000001.1"/>
</dbReference>
<keyword evidence="2" id="KW-0472">Membrane</keyword>
<dbReference type="EMBL" id="WMBB01000001">
    <property type="protein sequence ID" value="MTE11734.1"/>
    <property type="molecule type" value="Genomic_DNA"/>
</dbReference>
<feature type="compositionally biased region" description="Basic and acidic residues" evidence="1">
    <location>
        <begin position="1"/>
        <end position="14"/>
    </location>
</feature>
<evidence type="ECO:0000256" key="1">
    <source>
        <dbReference type="SAM" id="MobiDB-lite"/>
    </source>
</evidence>
<evidence type="ECO:0000259" key="3">
    <source>
        <dbReference type="Pfam" id="PF26527"/>
    </source>
</evidence>
<feature type="domain" description="DUF8176" evidence="3">
    <location>
        <begin position="280"/>
        <end position="399"/>
    </location>
</feature>
<comment type="caution">
    <text evidence="4">The sequence shown here is derived from an EMBL/GenBank/DDBJ whole genome shotgun (WGS) entry which is preliminary data.</text>
</comment>
<accession>A0A6I3KUJ3</accession>
<dbReference type="InterPro" id="IPR058489">
    <property type="entry name" value="DUF8176"/>
</dbReference>
<reference evidence="4 5" key="1">
    <citation type="submission" date="2019-11" db="EMBL/GenBank/DDBJ databases">
        <title>Nocardia sp. nov. CT2-14 isolated from soil.</title>
        <authorList>
            <person name="Kanchanasin P."/>
            <person name="Tanasupawat S."/>
            <person name="Yuki M."/>
            <person name="Kudo T."/>
        </authorList>
    </citation>
    <scope>NUCLEOTIDE SEQUENCE [LARGE SCALE GENOMIC DNA]</scope>
    <source>
        <strain evidence="4 5">CT2-14</strain>
    </source>
</reference>
<name>A0A6I3KUJ3_9NOCA</name>
<feature type="region of interest" description="Disordered" evidence="1">
    <location>
        <begin position="1"/>
        <end position="141"/>
    </location>
</feature>
<organism evidence="4 5">
    <name type="scientific">Nocardia aurantiaca</name>
    <dbReference type="NCBI Taxonomy" id="2675850"/>
    <lineage>
        <taxon>Bacteria</taxon>
        <taxon>Bacillati</taxon>
        <taxon>Actinomycetota</taxon>
        <taxon>Actinomycetes</taxon>
        <taxon>Mycobacteriales</taxon>
        <taxon>Nocardiaceae</taxon>
        <taxon>Nocardia</taxon>
    </lineage>
</organism>
<feature type="region of interest" description="Disordered" evidence="1">
    <location>
        <begin position="156"/>
        <end position="200"/>
    </location>
</feature>
<evidence type="ECO:0000256" key="2">
    <source>
        <dbReference type="SAM" id="Phobius"/>
    </source>
</evidence>
<keyword evidence="2" id="KW-0812">Transmembrane</keyword>
<feature type="compositionally biased region" description="Low complexity" evidence="1">
    <location>
        <begin position="190"/>
        <end position="199"/>
    </location>
</feature>
<keyword evidence="2" id="KW-1133">Transmembrane helix</keyword>
<dbReference type="Pfam" id="PF26527">
    <property type="entry name" value="DUF8176"/>
    <property type="match status" value="1"/>
</dbReference>
<sequence>MVSGRDESADRQASEGKQPGSAGRQESEFGPSLNDFGPSLNDFGPSLNDFGPAPAADAPGWSPVAGPQSPDLAWRPAGTPVPPQYRAPDAWQPVTGRHPAVNGPSTGQFPAVEGAVRPPSTPDVEQTVKIPPGGAQSPAVDVGATTRIYDVESAADARNSTSAAQAAESGGAVDSWWRSEPSGFPPAPPSESAASQGESLSWADDPIVKALAPKTPVPQHKPEDEGPNRRRIGLIAAAAVAVLAVAGAAVFAVARGGRDDAPTAGATTTDKASPTAAALSCPARQEGKLTIGNGAGGTGSGVDAILGFQHAFYVDRSGVKARTFVAPEATTVQPADVIQTKGIDRLGPGTTYCLKIVEVAPRSYDVDITEHRADGTTEVYVEHITTVERDGKHLIMSIE</sequence>
<keyword evidence="5" id="KW-1185">Reference proteome</keyword>
<dbReference type="AlphaFoldDB" id="A0A6I3KUJ3"/>
<evidence type="ECO:0000313" key="4">
    <source>
        <dbReference type="EMBL" id="MTE11734.1"/>
    </source>
</evidence>
<gene>
    <name evidence="4" type="ORF">GLP40_02885</name>
</gene>
<feature type="transmembrane region" description="Helical" evidence="2">
    <location>
        <begin position="232"/>
        <end position="254"/>
    </location>
</feature>